<accession>A0A449BB43</accession>
<keyword evidence="1" id="KW-0472">Membrane</keyword>
<feature type="transmembrane region" description="Helical" evidence="1">
    <location>
        <begin position="63"/>
        <end position="84"/>
    </location>
</feature>
<organism evidence="2 3">
    <name type="scientific">Mycoplasmopsis columbinasalis</name>
    <dbReference type="NCBI Taxonomy" id="114880"/>
    <lineage>
        <taxon>Bacteria</taxon>
        <taxon>Bacillati</taxon>
        <taxon>Mycoplasmatota</taxon>
        <taxon>Mycoplasmoidales</taxon>
        <taxon>Metamycoplasmataceae</taxon>
        <taxon>Mycoplasmopsis</taxon>
    </lineage>
</organism>
<keyword evidence="1" id="KW-0812">Transmembrane</keyword>
<gene>
    <name evidence="2" type="ORF">NCTC10184_00646</name>
</gene>
<name>A0A449BB43_9BACT</name>
<evidence type="ECO:0000256" key="1">
    <source>
        <dbReference type="SAM" id="Phobius"/>
    </source>
</evidence>
<dbReference type="EMBL" id="LR215043">
    <property type="protein sequence ID" value="VEU78402.1"/>
    <property type="molecule type" value="Genomic_DNA"/>
</dbReference>
<feature type="transmembrane region" description="Helical" evidence="1">
    <location>
        <begin position="28"/>
        <end position="51"/>
    </location>
</feature>
<keyword evidence="3" id="KW-1185">Reference proteome</keyword>
<evidence type="ECO:0000313" key="3">
    <source>
        <dbReference type="Proteomes" id="UP000290876"/>
    </source>
</evidence>
<dbReference type="Proteomes" id="UP000290876">
    <property type="component" value="Chromosome"/>
</dbReference>
<dbReference type="AlphaFoldDB" id="A0A449BB43"/>
<evidence type="ECO:0000313" key="2">
    <source>
        <dbReference type="EMBL" id="VEU78402.1"/>
    </source>
</evidence>
<dbReference type="KEGG" id="mcob:NCTC10184_00646"/>
<reference evidence="2 3" key="1">
    <citation type="submission" date="2019-01" db="EMBL/GenBank/DDBJ databases">
        <authorList>
            <consortium name="Pathogen Informatics"/>
        </authorList>
    </citation>
    <scope>NUCLEOTIDE SEQUENCE [LARGE SCALE GENOMIC DNA]</scope>
    <source>
        <strain evidence="2 3">NCTC10184</strain>
    </source>
</reference>
<sequence>MEPIIQSLKNKIKRDKKRLKFFEISERMISVSITLFNLTVIVMAIYTLAYMFQIRKENLNDNVFSIIFALVFMMIISFVLNIALEIYKQNTRFVEYKKIKNTLYYLSLKYKSKLIDEAELERCIALLWQQLNKRKKIVLFKVLKEHFINKKVHNT</sequence>
<protein>
    <submittedName>
        <fullName evidence="2">Uncharacterized protein</fullName>
    </submittedName>
</protein>
<proteinExistence type="predicted"/>
<keyword evidence="1" id="KW-1133">Transmembrane helix</keyword>